<proteinExistence type="inferred from homology"/>
<dbReference type="Gene3D" id="1.20.5.3310">
    <property type="match status" value="1"/>
</dbReference>
<feature type="transmembrane region" description="Helical" evidence="9">
    <location>
        <begin position="6"/>
        <end position="23"/>
    </location>
</feature>
<evidence type="ECO:0000256" key="9">
    <source>
        <dbReference type="SAM" id="Phobius"/>
    </source>
</evidence>
<evidence type="ECO:0000256" key="8">
    <source>
        <dbReference type="ARBA" id="ARBA00023136"/>
    </source>
</evidence>
<evidence type="ECO:0000256" key="5">
    <source>
        <dbReference type="ARBA" id="ARBA00022927"/>
    </source>
</evidence>
<dbReference type="InterPro" id="IPR003369">
    <property type="entry name" value="TatA/B/E"/>
</dbReference>
<dbReference type="EMBL" id="DSEC01000268">
    <property type="protein sequence ID" value="HER43563.1"/>
    <property type="molecule type" value="Genomic_DNA"/>
</dbReference>
<keyword evidence="7" id="KW-0811">Translocation</keyword>
<evidence type="ECO:0000256" key="1">
    <source>
        <dbReference type="ARBA" id="ARBA00004162"/>
    </source>
</evidence>
<keyword evidence="8 9" id="KW-0472">Membrane</keyword>
<organism evidence="10">
    <name type="scientific">Eiseniibacteriota bacterium</name>
    <dbReference type="NCBI Taxonomy" id="2212470"/>
    <lineage>
        <taxon>Bacteria</taxon>
        <taxon>Candidatus Eiseniibacteriota</taxon>
    </lineage>
</organism>
<dbReference type="GO" id="GO:0005886">
    <property type="term" value="C:plasma membrane"/>
    <property type="evidence" value="ECO:0007669"/>
    <property type="project" value="UniProtKB-SubCell"/>
</dbReference>
<sequence length="56" mass="6343">MLIGPLGWSELLIILFLVLLFFGPKRLPEVAEAIGKSIRRFKKSTQDIKDEIESKG</sequence>
<dbReference type="NCBIfam" id="TIGR01411">
    <property type="entry name" value="tatAE"/>
    <property type="match status" value="1"/>
</dbReference>
<evidence type="ECO:0000256" key="3">
    <source>
        <dbReference type="ARBA" id="ARBA00022475"/>
    </source>
</evidence>
<evidence type="ECO:0000256" key="7">
    <source>
        <dbReference type="ARBA" id="ARBA00023010"/>
    </source>
</evidence>
<keyword evidence="5" id="KW-0653">Protein transport</keyword>
<keyword evidence="4 9" id="KW-0812">Transmembrane</keyword>
<name>A0A7V2F3K4_UNCEI</name>
<dbReference type="InterPro" id="IPR006312">
    <property type="entry name" value="TatA/E"/>
</dbReference>
<dbReference type="PRINTS" id="PR01506">
    <property type="entry name" value="TATBPROTEIN"/>
</dbReference>
<comment type="caution">
    <text evidence="10">The sequence shown here is derived from an EMBL/GenBank/DDBJ whole genome shotgun (WGS) entry which is preliminary data.</text>
</comment>
<dbReference type="Proteomes" id="UP000886069">
    <property type="component" value="Unassembled WGS sequence"/>
</dbReference>
<dbReference type="PANTHER" id="PTHR42982:SF1">
    <property type="entry name" value="SEC-INDEPENDENT PROTEIN TRANSLOCASE PROTEIN TATA"/>
    <property type="match status" value="1"/>
</dbReference>
<evidence type="ECO:0000313" key="10">
    <source>
        <dbReference type="EMBL" id="HER43563.1"/>
    </source>
</evidence>
<dbReference type="Pfam" id="PF02416">
    <property type="entry name" value="TatA_B_E"/>
    <property type="match status" value="1"/>
</dbReference>
<keyword evidence="3" id="KW-1003">Cell membrane</keyword>
<reference evidence="10" key="1">
    <citation type="journal article" date="2020" name="mSystems">
        <title>Genome- and Community-Level Interaction Insights into Carbon Utilization and Element Cycling Functions of Hydrothermarchaeota in Hydrothermal Sediment.</title>
        <authorList>
            <person name="Zhou Z."/>
            <person name="Liu Y."/>
            <person name="Xu W."/>
            <person name="Pan J."/>
            <person name="Luo Z.H."/>
            <person name="Li M."/>
        </authorList>
    </citation>
    <scope>NUCLEOTIDE SEQUENCE [LARGE SCALE GENOMIC DNA]</scope>
    <source>
        <strain evidence="10">SpSt-1233</strain>
    </source>
</reference>
<keyword evidence="6 9" id="KW-1133">Transmembrane helix</keyword>
<dbReference type="GO" id="GO:0043953">
    <property type="term" value="P:protein transport by the Tat complex"/>
    <property type="evidence" value="ECO:0007669"/>
    <property type="project" value="InterPro"/>
</dbReference>
<dbReference type="PANTHER" id="PTHR42982">
    <property type="entry name" value="SEC-INDEPENDENT PROTEIN TRANSLOCASE PROTEIN TATA"/>
    <property type="match status" value="1"/>
</dbReference>
<feature type="non-terminal residue" evidence="10">
    <location>
        <position position="56"/>
    </location>
</feature>
<keyword evidence="2" id="KW-0813">Transport</keyword>
<evidence type="ECO:0000256" key="4">
    <source>
        <dbReference type="ARBA" id="ARBA00022692"/>
    </source>
</evidence>
<dbReference type="AlphaFoldDB" id="A0A7V2F3K4"/>
<accession>A0A7V2F3K4</accession>
<evidence type="ECO:0000256" key="6">
    <source>
        <dbReference type="ARBA" id="ARBA00022989"/>
    </source>
</evidence>
<dbReference type="HAMAP" id="MF_00236">
    <property type="entry name" value="TatA_E"/>
    <property type="match status" value="1"/>
</dbReference>
<comment type="subcellular location">
    <subcellularLocation>
        <location evidence="1">Cell membrane</location>
        <topology evidence="1">Single-pass membrane protein</topology>
    </subcellularLocation>
</comment>
<protein>
    <submittedName>
        <fullName evidence="10">Twin-arginine translocase TatA/TatE family subunit</fullName>
    </submittedName>
</protein>
<gene>
    <name evidence="10" type="primary">tatA</name>
    <name evidence="10" type="ORF">ENO08_03800</name>
</gene>
<evidence type="ECO:0000256" key="2">
    <source>
        <dbReference type="ARBA" id="ARBA00022448"/>
    </source>
</evidence>